<name>A0AAJ0DQ38_9PEZI</name>
<gene>
    <name evidence="2" type="ORF">LTR09_004248</name>
</gene>
<proteinExistence type="predicted"/>
<accession>A0AAJ0DQ38</accession>
<organism evidence="2 3">
    <name type="scientific">Extremus antarcticus</name>
    <dbReference type="NCBI Taxonomy" id="702011"/>
    <lineage>
        <taxon>Eukaryota</taxon>
        <taxon>Fungi</taxon>
        <taxon>Dikarya</taxon>
        <taxon>Ascomycota</taxon>
        <taxon>Pezizomycotina</taxon>
        <taxon>Dothideomycetes</taxon>
        <taxon>Dothideomycetidae</taxon>
        <taxon>Mycosphaerellales</taxon>
        <taxon>Extremaceae</taxon>
        <taxon>Extremus</taxon>
    </lineage>
</organism>
<dbReference type="Proteomes" id="UP001271007">
    <property type="component" value="Unassembled WGS sequence"/>
</dbReference>
<evidence type="ECO:0000313" key="2">
    <source>
        <dbReference type="EMBL" id="KAK3054519.1"/>
    </source>
</evidence>
<feature type="region of interest" description="Disordered" evidence="1">
    <location>
        <begin position="36"/>
        <end position="63"/>
    </location>
</feature>
<protein>
    <submittedName>
        <fullName evidence="2">Uncharacterized protein</fullName>
    </submittedName>
</protein>
<reference evidence="2" key="1">
    <citation type="submission" date="2023-04" db="EMBL/GenBank/DDBJ databases">
        <title>Black Yeasts Isolated from many extreme environments.</title>
        <authorList>
            <person name="Coleine C."/>
            <person name="Stajich J.E."/>
            <person name="Selbmann L."/>
        </authorList>
    </citation>
    <scope>NUCLEOTIDE SEQUENCE</scope>
    <source>
        <strain evidence="2">CCFEE 5312</strain>
    </source>
</reference>
<sequence>MESDTQLAPQVERRTWNKIPGYSYLRDSATQPTILKQTRTGHSGIPSPVKQGEGITEHKQRSDLQSNLLYRRLPYSAGGDSNGDIVVDDARRTIEVTGVVWDTVDVAHEQCFPDDVDATWQNATLLTVVIGSCKAIATCHPAARQLYPNVEKCMKAFWLTVFAGQLGRQDKFHVSTVDGEKMTYMDWLPEVDPSWSAGAPVLTPFTGGLTEMAQMAHDDQEIQKTFVSESGCTETWFDWGSSVDDQDCQTSTHVIDDRRRMLGIRTKDWTDDQIQEHEDEFTYLASLWNKQPYDLYRRPFNLLNVVPDPYWHLRRERDELARRKTWQHRSQNAIIAPADGILPGTPL</sequence>
<evidence type="ECO:0000313" key="3">
    <source>
        <dbReference type="Proteomes" id="UP001271007"/>
    </source>
</evidence>
<comment type="caution">
    <text evidence="2">The sequence shown here is derived from an EMBL/GenBank/DDBJ whole genome shotgun (WGS) entry which is preliminary data.</text>
</comment>
<keyword evidence="3" id="KW-1185">Reference proteome</keyword>
<evidence type="ECO:0000256" key="1">
    <source>
        <dbReference type="SAM" id="MobiDB-lite"/>
    </source>
</evidence>
<dbReference type="AlphaFoldDB" id="A0AAJ0DQ38"/>
<dbReference type="EMBL" id="JAWDJX010000011">
    <property type="protein sequence ID" value="KAK3054519.1"/>
    <property type="molecule type" value="Genomic_DNA"/>
</dbReference>